<keyword evidence="3" id="KW-1185">Reference proteome</keyword>
<dbReference type="EMBL" id="CP042997">
    <property type="protein sequence ID" value="QEH35204.1"/>
    <property type="molecule type" value="Genomic_DNA"/>
</dbReference>
<accession>A0A5B9W4Q8</accession>
<dbReference type="AlphaFoldDB" id="A0A5B9W4Q8"/>
<sequence length="137" mass="14901">MRRFILDTGIAGLYLDRKRGVFERAAAEVAAGNRVGVAGPVVGELAFRAEGSPKREQNLLRLREALDVWKVWLADVAAEFEYGRIAFEMKTIGRPIGQNDPTIAAIAYTLGNATVVTMDADLSAVPGLNVENWAEPD</sequence>
<keyword evidence="2" id="KW-0540">Nuclease</keyword>
<dbReference type="Pfam" id="PF01850">
    <property type="entry name" value="PIN"/>
    <property type="match status" value="1"/>
</dbReference>
<dbReference type="Proteomes" id="UP000324233">
    <property type="component" value="Chromosome"/>
</dbReference>
<dbReference type="CDD" id="cd09881">
    <property type="entry name" value="PIN_VapC4-5_FitB-like"/>
    <property type="match status" value="1"/>
</dbReference>
<evidence type="ECO:0000313" key="2">
    <source>
        <dbReference type="EMBL" id="QEH35204.1"/>
    </source>
</evidence>
<dbReference type="SUPFAM" id="SSF88723">
    <property type="entry name" value="PIN domain-like"/>
    <property type="match status" value="1"/>
</dbReference>
<dbReference type="GO" id="GO:0004519">
    <property type="term" value="F:endonuclease activity"/>
    <property type="evidence" value="ECO:0007669"/>
    <property type="project" value="UniProtKB-KW"/>
</dbReference>
<dbReference type="Gene3D" id="3.40.50.1010">
    <property type="entry name" value="5'-nuclease"/>
    <property type="match status" value="1"/>
</dbReference>
<reference evidence="2 3" key="1">
    <citation type="submission" date="2019-08" db="EMBL/GenBank/DDBJ databases">
        <title>Deep-cultivation of Planctomycetes and their phenomic and genomic characterization uncovers novel biology.</title>
        <authorList>
            <person name="Wiegand S."/>
            <person name="Jogler M."/>
            <person name="Boedeker C."/>
            <person name="Pinto D."/>
            <person name="Vollmers J."/>
            <person name="Rivas-Marin E."/>
            <person name="Kohn T."/>
            <person name="Peeters S.H."/>
            <person name="Heuer A."/>
            <person name="Rast P."/>
            <person name="Oberbeckmann S."/>
            <person name="Bunk B."/>
            <person name="Jeske O."/>
            <person name="Meyerdierks A."/>
            <person name="Storesund J.E."/>
            <person name="Kallscheuer N."/>
            <person name="Luecker S."/>
            <person name="Lage O.M."/>
            <person name="Pohl T."/>
            <person name="Merkel B.J."/>
            <person name="Hornburger P."/>
            <person name="Mueller R.-W."/>
            <person name="Bruemmer F."/>
            <person name="Labrenz M."/>
            <person name="Spormann A.M."/>
            <person name="Op den Camp H."/>
            <person name="Overmann J."/>
            <person name="Amann R."/>
            <person name="Jetten M.S.M."/>
            <person name="Mascher T."/>
            <person name="Medema M.H."/>
            <person name="Devos D.P."/>
            <person name="Kaster A.-K."/>
            <person name="Ovreas L."/>
            <person name="Rohde M."/>
            <person name="Galperin M.Y."/>
            <person name="Jogler C."/>
        </authorList>
    </citation>
    <scope>NUCLEOTIDE SEQUENCE [LARGE SCALE GENOMIC DNA]</scope>
    <source>
        <strain evidence="2 3">OJF2</strain>
    </source>
</reference>
<protein>
    <submittedName>
        <fullName evidence="2">tRNA(fMet)-specific endonuclease VapC</fullName>
        <ecNumber evidence="2">3.1.-.-</ecNumber>
    </submittedName>
</protein>
<feature type="domain" description="PIN" evidence="1">
    <location>
        <begin position="5"/>
        <end position="127"/>
    </location>
</feature>
<dbReference type="KEGG" id="agv:OJF2_37510"/>
<keyword evidence="2" id="KW-0255">Endonuclease</keyword>
<dbReference type="RefSeq" id="WP_210420580.1">
    <property type="nucleotide sequence ID" value="NZ_CP042997.1"/>
</dbReference>
<dbReference type="EC" id="3.1.-.-" evidence="2"/>
<dbReference type="InterPro" id="IPR029060">
    <property type="entry name" value="PIN-like_dom_sf"/>
</dbReference>
<evidence type="ECO:0000313" key="3">
    <source>
        <dbReference type="Proteomes" id="UP000324233"/>
    </source>
</evidence>
<proteinExistence type="predicted"/>
<dbReference type="InterPro" id="IPR002716">
    <property type="entry name" value="PIN_dom"/>
</dbReference>
<evidence type="ECO:0000259" key="1">
    <source>
        <dbReference type="Pfam" id="PF01850"/>
    </source>
</evidence>
<name>A0A5B9W4Q8_9BACT</name>
<gene>
    <name evidence="2" type="primary">vapC_4</name>
    <name evidence="2" type="ORF">OJF2_37510</name>
</gene>
<organism evidence="2 3">
    <name type="scientific">Aquisphaera giovannonii</name>
    <dbReference type="NCBI Taxonomy" id="406548"/>
    <lineage>
        <taxon>Bacteria</taxon>
        <taxon>Pseudomonadati</taxon>
        <taxon>Planctomycetota</taxon>
        <taxon>Planctomycetia</taxon>
        <taxon>Isosphaerales</taxon>
        <taxon>Isosphaeraceae</taxon>
        <taxon>Aquisphaera</taxon>
    </lineage>
</organism>
<keyword evidence="2" id="KW-0378">Hydrolase</keyword>
<dbReference type="GO" id="GO:0016787">
    <property type="term" value="F:hydrolase activity"/>
    <property type="evidence" value="ECO:0007669"/>
    <property type="project" value="UniProtKB-KW"/>
</dbReference>